<sequence>MSVLFQATVTKSIVIAKVSLTFNLAAEIMPGIRFVEVSFFLCLRVRCRSKSLALLLTCFLSVFRQNVNDLFFCEKGAG</sequence>
<proteinExistence type="evidence at transcript level"/>
<dbReference type="AlphaFoldDB" id="A0A023G325"/>
<evidence type="ECO:0000313" key="1">
    <source>
        <dbReference type="EMBL" id="JAC27408.1"/>
    </source>
</evidence>
<name>A0A023G325_AMBTT</name>
<accession>A0A023G325</accession>
<dbReference type="EMBL" id="GBBM01008010">
    <property type="protein sequence ID" value="JAC27408.1"/>
    <property type="molecule type" value="mRNA"/>
</dbReference>
<reference evidence="1" key="1">
    <citation type="submission" date="2014-03" db="EMBL/GenBank/DDBJ databases">
        <title>The sialotranscriptome of Amblyomma triste, Amblyomma parvum and Amblyomma cajennense ticks, uncovered by 454-based RNA-seq.</title>
        <authorList>
            <person name="Garcia G.R."/>
            <person name="Gardinassi L.G."/>
            <person name="Ribeiro J.M."/>
            <person name="Anatriello E."/>
            <person name="Ferreira B.R."/>
            <person name="Moreira H.N."/>
            <person name="Mafra C."/>
            <person name="Olegario M.M."/>
            <person name="Szabo P.J."/>
            <person name="Miranda-Santos I.K."/>
            <person name="Maruyama S.R."/>
        </authorList>
    </citation>
    <scope>NUCLEOTIDE SEQUENCE</scope>
    <source>
        <strain evidence="1">Mato Grasso do Sul</strain>
        <tissue evidence="1">Salivary glands</tissue>
    </source>
</reference>
<protein>
    <submittedName>
        <fullName evidence="1">Putative secreted protein</fullName>
    </submittedName>
</protein>
<organism evidence="1">
    <name type="scientific">Amblyomma triste</name>
    <name type="common">Neotropical tick</name>
    <dbReference type="NCBI Taxonomy" id="251400"/>
    <lineage>
        <taxon>Eukaryota</taxon>
        <taxon>Metazoa</taxon>
        <taxon>Ecdysozoa</taxon>
        <taxon>Arthropoda</taxon>
        <taxon>Chelicerata</taxon>
        <taxon>Arachnida</taxon>
        <taxon>Acari</taxon>
        <taxon>Parasitiformes</taxon>
        <taxon>Ixodida</taxon>
        <taxon>Ixodoidea</taxon>
        <taxon>Ixodidae</taxon>
        <taxon>Amblyomminae</taxon>
        <taxon>Amblyomma</taxon>
    </lineage>
</organism>